<gene>
    <name evidence="1" type="ORF">SPELUC_LOCUS4981</name>
</gene>
<sequence>KIAINFVTKSITKNFLSLRLFDNTYQIAEKKLPLNNKKVDNQDNITQALFDYVVEETKTPVASTSGTSKTSKMSNLPEPEINKQSQKGWLETSKLSKSIEPISKVINVSSKETNSFKPINEVLSAILLSRA</sequence>
<accession>A0ACA9LUN5</accession>
<feature type="non-terminal residue" evidence="1">
    <location>
        <position position="1"/>
    </location>
</feature>
<reference evidence="1" key="1">
    <citation type="submission" date="2021-06" db="EMBL/GenBank/DDBJ databases">
        <authorList>
            <person name="Kallberg Y."/>
            <person name="Tangrot J."/>
            <person name="Rosling A."/>
        </authorList>
    </citation>
    <scope>NUCLEOTIDE SEQUENCE</scope>
    <source>
        <strain evidence="1">28 12/20/2015</strain>
    </source>
</reference>
<evidence type="ECO:0000313" key="1">
    <source>
        <dbReference type="EMBL" id="CAG8545395.1"/>
    </source>
</evidence>
<protein>
    <submittedName>
        <fullName evidence="1">10633_t:CDS:1</fullName>
    </submittedName>
</protein>
<dbReference type="EMBL" id="CAJVPW010004794">
    <property type="protein sequence ID" value="CAG8545395.1"/>
    <property type="molecule type" value="Genomic_DNA"/>
</dbReference>
<keyword evidence="2" id="KW-1185">Reference proteome</keyword>
<organism evidence="1 2">
    <name type="scientific">Cetraspora pellucida</name>
    <dbReference type="NCBI Taxonomy" id="1433469"/>
    <lineage>
        <taxon>Eukaryota</taxon>
        <taxon>Fungi</taxon>
        <taxon>Fungi incertae sedis</taxon>
        <taxon>Mucoromycota</taxon>
        <taxon>Glomeromycotina</taxon>
        <taxon>Glomeromycetes</taxon>
        <taxon>Diversisporales</taxon>
        <taxon>Gigasporaceae</taxon>
        <taxon>Cetraspora</taxon>
    </lineage>
</organism>
<proteinExistence type="predicted"/>
<comment type="caution">
    <text evidence="1">The sequence shown here is derived from an EMBL/GenBank/DDBJ whole genome shotgun (WGS) entry which is preliminary data.</text>
</comment>
<name>A0ACA9LUN5_9GLOM</name>
<dbReference type="Proteomes" id="UP000789366">
    <property type="component" value="Unassembled WGS sequence"/>
</dbReference>
<evidence type="ECO:0000313" key="2">
    <source>
        <dbReference type="Proteomes" id="UP000789366"/>
    </source>
</evidence>